<evidence type="ECO:0000313" key="5">
    <source>
        <dbReference type="Proteomes" id="UP000278746"/>
    </source>
</evidence>
<proteinExistence type="inferred from homology"/>
<feature type="binding site" evidence="3">
    <location>
        <position position="56"/>
    </location>
    <ligand>
        <name>a divalent metal cation</name>
        <dbReference type="ChEBI" id="CHEBI:60240"/>
    </ligand>
</feature>
<gene>
    <name evidence="4" type="ORF">EBO34_08975</name>
</gene>
<comment type="caution">
    <text evidence="4">The sequence shown here is derived from an EMBL/GenBank/DDBJ whole genome shotgun (WGS) entry which is preliminary data.</text>
</comment>
<evidence type="ECO:0000256" key="2">
    <source>
        <dbReference type="ARBA" id="ARBA00022723"/>
    </source>
</evidence>
<dbReference type="PANTHER" id="PTHR37302">
    <property type="entry name" value="SLR1116 PROTEIN"/>
    <property type="match status" value="1"/>
</dbReference>
<dbReference type="Proteomes" id="UP000278746">
    <property type="component" value="Unassembled WGS sequence"/>
</dbReference>
<dbReference type="SUPFAM" id="SSF109854">
    <property type="entry name" value="DinB/YfiT-like putative metalloenzymes"/>
    <property type="match status" value="1"/>
</dbReference>
<dbReference type="EMBL" id="RHIB01000001">
    <property type="protein sequence ID" value="RNA70044.1"/>
    <property type="molecule type" value="Genomic_DNA"/>
</dbReference>
<dbReference type="AlphaFoldDB" id="A0A3M7TZ50"/>
<sequence>MEKKTLSQGPTRDSLYLLNGLIETREKLLEMIDQVDDSDLYFHSQELPTPAGYLLHLAQVELWWNRIGLQQSELSAEEKERFHFIEKQEIEAPTGLEKSWFLARLGEVRKMTREHYMTMSDMEFKRASLQVNLNGKDTLCSPEWVLYHLIDHESYHRGQIALLFRMLNGKREKWDHFNTPYLSI</sequence>
<organism evidence="4 5">
    <name type="scientific">Alteribacter keqinensis</name>
    <dbReference type="NCBI Taxonomy" id="2483800"/>
    <lineage>
        <taxon>Bacteria</taxon>
        <taxon>Bacillati</taxon>
        <taxon>Bacillota</taxon>
        <taxon>Bacilli</taxon>
        <taxon>Bacillales</taxon>
        <taxon>Bacillaceae</taxon>
        <taxon>Alteribacter</taxon>
    </lineage>
</organism>
<comment type="similarity">
    <text evidence="1">Belongs to the DinB family.</text>
</comment>
<accession>A0A3M7TZ50</accession>
<keyword evidence="5" id="KW-1185">Reference proteome</keyword>
<dbReference type="PANTHER" id="PTHR37302:SF3">
    <property type="entry name" value="DAMAGE-INDUCIBLE PROTEIN DINB"/>
    <property type="match status" value="1"/>
</dbReference>
<dbReference type="GO" id="GO:0046872">
    <property type="term" value="F:metal ion binding"/>
    <property type="evidence" value="ECO:0007669"/>
    <property type="project" value="UniProtKB-KW"/>
</dbReference>
<feature type="binding site" evidence="3">
    <location>
        <position position="152"/>
    </location>
    <ligand>
        <name>a divalent metal cation</name>
        <dbReference type="ChEBI" id="CHEBI:60240"/>
    </ligand>
</feature>
<feature type="binding site" evidence="3">
    <location>
        <position position="156"/>
    </location>
    <ligand>
        <name>a divalent metal cation</name>
        <dbReference type="ChEBI" id="CHEBI:60240"/>
    </ligand>
</feature>
<dbReference type="Gene3D" id="1.20.120.450">
    <property type="entry name" value="dinb family like domain"/>
    <property type="match status" value="1"/>
</dbReference>
<evidence type="ECO:0000313" key="4">
    <source>
        <dbReference type="EMBL" id="RNA70044.1"/>
    </source>
</evidence>
<name>A0A3M7TZ50_9BACI</name>
<dbReference type="InterPro" id="IPR007061">
    <property type="entry name" value="MST-like"/>
</dbReference>
<dbReference type="InterPro" id="IPR007837">
    <property type="entry name" value="DinB"/>
</dbReference>
<reference evidence="4 5" key="1">
    <citation type="submission" date="2018-10" db="EMBL/GenBank/DDBJ databases">
        <title>Bacillus Keqinensis sp. nov., a moderately halophilic bacterium isolated from a saline-alkaline lake.</title>
        <authorList>
            <person name="Wang H."/>
        </authorList>
    </citation>
    <scope>NUCLEOTIDE SEQUENCE [LARGE SCALE GENOMIC DNA]</scope>
    <source>
        <strain evidence="4 5">KQ-3</strain>
    </source>
</reference>
<keyword evidence="2 3" id="KW-0479">Metal-binding</keyword>
<dbReference type="Pfam" id="PF04978">
    <property type="entry name" value="MST"/>
    <property type="match status" value="1"/>
</dbReference>
<dbReference type="InterPro" id="IPR034660">
    <property type="entry name" value="DinB/YfiT-like"/>
</dbReference>
<dbReference type="RefSeq" id="WP_122897555.1">
    <property type="nucleotide sequence ID" value="NZ_RHIB01000001.1"/>
</dbReference>
<evidence type="ECO:0000256" key="3">
    <source>
        <dbReference type="PIRSR" id="PIRSR607837-1"/>
    </source>
</evidence>
<protein>
    <submittedName>
        <fullName evidence="4">DinB family protein</fullName>
    </submittedName>
</protein>
<evidence type="ECO:0000256" key="1">
    <source>
        <dbReference type="ARBA" id="ARBA00008635"/>
    </source>
</evidence>
<dbReference type="OrthoDB" id="2677844at2"/>